<dbReference type="SUPFAM" id="SSF56399">
    <property type="entry name" value="ADP-ribosylation"/>
    <property type="match status" value="1"/>
</dbReference>
<organism evidence="1 2">
    <name type="scientific">Geofilum rubicundum JCM 15548</name>
    <dbReference type="NCBI Taxonomy" id="1236989"/>
    <lineage>
        <taxon>Bacteria</taxon>
        <taxon>Pseudomonadati</taxon>
        <taxon>Bacteroidota</taxon>
        <taxon>Bacteroidia</taxon>
        <taxon>Marinilabiliales</taxon>
        <taxon>Marinilabiliaceae</taxon>
        <taxon>Geofilum</taxon>
    </lineage>
</organism>
<evidence type="ECO:0008006" key="3">
    <source>
        <dbReference type="Google" id="ProtNLM"/>
    </source>
</evidence>
<dbReference type="Proteomes" id="UP000032900">
    <property type="component" value="Unassembled WGS sequence"/>
</dbReference>
<dbReference type="EMBL" id="BAZW01000023">
    <property type="protein sequence ID" value="GAO30441.1"/>
    <property type="molecule type" value="Genomic_DNA"/>
</dbReference>
<reference evidence="1 2" key="1">
    <citation type="journal article" date="2015" name="Microbes Environ.">
        <title>Distribution and evolution of nitrogen fixation genes in the phylum bacteroidetes.</title>
        <authorList>
            <person name="Inoue J."/>
            <person name="Oshima K."/>
            <person name="Suda W."/>
            <person name="Sakamoto M."/>
            <person name="Iino T."/>
            <person name="Noda S."/>
            <person name="Hongoh Y."/>
            <person name="Hattori M."/>
            <person name="Ohkuma M."/>
        </authorList>
    </citation>
    <scope>NUCLEOTIDE SEQUENCE [LARGE SCALE GENOMIC DNA]</scope>
    <source>
        <strain evidence="1">JCM 15548</strain>
    </source>
</reference>
<evidence type="ECO:0000313" key="2">
    <source>
        <dbReference type="Proteomes" id="UP000032900"/>
    </source>
</evidence>
<comment type="caution">
    <text evidence="1">The sequence shown here is derived from an EMBL/GenBank/DDBJ whole genome shotgun (WGS) entry which is preliminary data.</text>
</comment>
<dbReference type="OrthoDB" id="9800843at2"/>
<accession>A0A0E9LZ96</accession>
<gene>
    <name evidence="1" type="ORF">JCM15548_12709</name>
</gene>
<evidence type="ECO:0000313" key="1">
    <source>
        <dbReference type="EMBL" id="GAO30441.1"/>
    </source>
</evidence>
<keyword evidence="2" id="KW-1185">Reference proteome</keyword>
<sequence>MYSNRPNLLIGFHGCDESIKNKLISVPNDIRRSQEKFDWLGHGFYVWENNQKRAMQWAKDKQKRGAIDKPAVVGVIFQLDLCFDLTDASYIEFLPKFYESMIQDLAIANKAIPKNKNHEKDKHQDLLIRELDCAVFEYMHQKIKEQIESNFNSRGGSELKSFDTIRGVFTEGGPVYDGAAIQSRTHIQICIRNLNCIKGFFHPRELTKFN</sequence>
<proteinExistence type="predicted"/>
<protein>
    <recommendedName>
        <fullName evidence="3">DUF3990 domain-containing protein</fullName>
    </recommendedName>
</protein>
<dbReference type="AlphaFoldDB" id="A0A0E9LZ96"/>
<name>A0A0E9LZ96_9BACT</name>
<dbReference type="STRING" id="1236989.JCM15548_12709"/>